<gene>
    <name evidence="4" type="ORF">ED208_16790</name>
</gene>
<keyword evidence="3" id="KW-0732">Signal</keyword>
<name>A0A3N0UYQ9_9GAMM</name>
<dbReference type="GO" id="GO:0015562">
    <property type="term" value="F:efflux transmembrane transporter activity"/>
    <property type="evidence" value="ECO:0007669"/>
    <property type="project" value="InterPro"/>
</dbReference>
<dbReference type="Proteomes" id="UP000282106">
    <property type="component" value="Unassembled WGS sequence"/>
</dbReference>
<evidence type="ECO:0000256" key="1">
    <source>
        <dbReference type="ARBA" id="ARBA00007613"/>
    </source>
</evidence>
<accession>A0A3N0UYQ9</accession>
<dbReference type="RefSeq" id="WP_123213083.1">
    <property type="nucleotide sequence ID" value="NZ_RJVO01000011.1"/>
</dbReference>
<reference evidence="4 5" key="1">
    <citation type="submission" date="2018-10" db="EMBL/GenBank/DDBJ databases">
        <authorList>
            <person name="Chen W.-M."/>
        </authorList>
    </citation>
    <scope>NUCLEOTIDE SEQUENCE [LARGE SCALE GENOMIC DNA]</scope>
    <source>
        <strain evidence="4 5">THS-13</strain>
    </source>
</reference>
<sequence length="586" mass="61834">MVSKLLPFRRTALVLAVLGLSACASLPPDLGRSDVSAAVVARGQALPTGDTAQLSAQLLAQPLTPDNAITLALIHSPAVRQTTAQLGLAAADVYDAARIANPVFSASRLTSNDPAAVSAQIGLGIALSFTDLIFLPARSRYAKAQFEAAKLEVGSATLVLASEVQSAWYALAGAEQNATLKTRVAKAAQASADLAQRYFTAGNINQRELALENAAATQAQLSALTAQAEVERARSALNRLMGLPATRDQWQLAGGLPAPLANEDELDALLKLASENRLDVAAARRNAEAVASAFGLERRTRLLGPIELSYERERDTDGSRTIGPGVSVAIPLFNWGTGRVARAKAQLDAAEADLAAKELDASNDVKAAHAAVRSARAMVERYRDSLIPQREAVVDQMQLEANYMLIGVFELLAAKQQQYDAYSGYLDAVRDYWLARTELTRAVGRKLPSSDQPAAATLDAETLAKPKGGGMDHGAMGHGAMGHDMSSMPGMEGMEGMDHSGHDMSGMEGMEKPAQKNPAKPTMDHGAMGHDMSSMPGMAPPKPAAGEGSPRAEQQTEMPVKQKPAATSPPARKPKPVPQSESHQGH</sequence>
<dbReference type="InterPro" id="IPR003423">
    <property type="entry name" value="OMP_efflux"/>
</dbReference>
<organism evidence="4 5">
    <name type="scientific">Stagnimonas aquatica</name>
    <dbReference type="NCBI Taxonomy" id="2689987"/>
    <lineage>
        <taxon>Bacteria</taxon>
        <taxon>Pseudomonadati</taxon>
        <taxon>Pseudomonadota</taxon>
        <taxon>Gammaproteobacteria</taxon>
        <taxon>Nevskiales</taxon>
        <taxon>Nevskiaceae</taxon>
        <taxon>Stagnimonas</taxon>
    </lineage>
</organism>
<keyword evidence="5" id="KW-1185">Reference proteome</keyword>
<dbReference type="EMBL" id="RJVO01000011">
    <property type="protein sequence ID" value="ROH85660.1"/>
    <property type="molecule type" value="Genomic_DNA"/>
</dbReference>
<dbReference type="PANTHER" id="PTHR30203">
    <property type="entry name" value="OUTER MEMBRANE CATION EFFLUX PROTEIN"/>
    <property type="match status" value="1"/>
</dbReference>
<feature type="chain" id="PRO_5018203044" description="TolC family protein" evidence="3">
    <location>
        <begin position="25"/>
        <end position="586"/>
    </location>
</feature>
<dbReference type="PANTHER" id="PTHR30203:SF24">
    <property type="entry name" value="BLR4935 PROTEIN"/>
    <property type="match status" value="1"/>
</dbReference>
<dbReference type="InParanoid" id="A0A3N0UYQ9"/>
<feature type="region of interest" description="Disordered" evidence="2">
    <location>
        <begin position="498"/>
        <end position="586"/>
    </location>
</feature>
<evidence type="ECO:0008006" key="6">
    <source>
        <dbReference type="Google" id="ProtNLM"/>
    </source>
</evidence>
<evidence type="ECO:0000256" key="3">
    <source>
        <dbReference type="SAM" id="SignalP"/>
    </source>
</evidence>
<proteinExistence type="inferred from homology"/>
<dbReference type="SUPFAM" id="SSF56954">
    <property type="entry name" value="Outer membrane efflux proteins (OEP)"/>
    <property type="match status" value="1"/>
</dbReference>
<evidence type="ECO:0000313" key="4">
    <source>
        <dbReference type="EMBL" id="ROH85660.1"/>
    </source>
</evidence>
<dbReference type="InterPro" id="IPR010131">
    <property type="entry name" value="MdtP/NodT-like"/>
</dbReference>
<feature type="signal peptide" evidence="3">
    <location>
        <begin position="1"/>
        <end position="24"/>
    </location>
</feature>
<dbReference type="Gene3D" id="1.20.1600.10">
    <property type="entry name" value="Outer membrane efflux proteins (OEP)"/>
    <property type="match status" value="1"/>
</dbReference>
<dbReference type="Pfam" id="PF02321">
    <property type="entry name" value="OEP"/>
    <property type="match status" value="2"/>
</dbReference>
<evidence type="ECO:0000256" key="2">
    <source>
        <dbReference type="SAM" id="MobiDB-lite"/>
    </source>
</evidence>
<evidence type="ECO:0000313" key="5">
    <source>
        <dbReference type="Proteomes" id="UP000282106"/>
    </source>
</evidence>
<comment type="similarity">
    <text evidence="1">Belongs to the outer membrane factor (OMF) (TC 1.B.17) family.</text>
</comment>
<dbReference type="AlphaFoldDB" id="A0A3N0UYQ9"/>
<dbReference type="PROSITE" id="PS51257">
    <property type="entry name" value="PROKAR_LIPOPROTEIN"/>
    <property type="match status" value="1"/>
</dbReference>
<protein>
    <recommendedName>
        <fullName evidence="6">TolC family protein</fullName>
    </recommendedName>
</protein>
<comment type="caution">
    <text evidence="4">The sequence shown here is derived from an EMBL/GenBank/DDBJ whole genome shotgun (WGS) entry which is preliminary data.</text>
</comment>